<evidence type="ECO:0000313" key="2">
    <source>
        <dbReference type="EMBL" id="KKL28178.1"/>
    </source>
</evidence>
<proteinExistence type="predicted"/>
<protein>
    <submittedName>
        <fullName evidence="2">Uncharacterized protein</fullName>
    </submittedName>
</protein>
<sequence>MTKESKTVEDIAVGERENNSAAIEASEGKPLDVSELAGMLDDMEEGVKLTGNYFKPELGEEVRCWLIGRTKMNSIEKPEEKVPAVRLLLKDETTVITASAIIVGTCSELSIPTALQIVKTGERDLGKGKKLSEFDIKELQRKL</sequence>
<gene>
    <name evidence="2" type="ORF">LCGC14_2377760</name>
</gene>
<evidence type="ECO:0000256" key="1">
    <source>
        <dbReference type="SAM" id="MobiDB-lite"/>
    </source>
</evidence>
<organism evidence="2">
    <name type="scientific">marine sediment metagenome</name>
    <dbReference type="NCBI Taxonomy" id="412755"/>
    <lineage>
        <taxon>unclassified sequences</taxon>
        <taxon>metagenomes</taxon>
        <taxon>ecological metagenomes</taxon>
    </lineage>
</organism>
<feature type="region of interest" description="Disordered" evidence="1">
    <location>
        <begin position="1"/>
        <end position="26"/>
    </location>
</feature>
<name>A0A0F9EWH3_9ZZZZ</name>
<comment type="caution">
    <text evidence="2">The sequence shown here is derived from an EMBL/GenBank/DDBJ whole genome shotgun (WGS) entry which is preliminary data.</text>
</comment>
<feature type="compositionally biased region" description="Basic and acidic residues" evidence="1">
    <location>
        <begin position="1"/>
        <end position="18"/>
    </location>
</feature>
<dbReference type="AlphaFoldDB" id="A0A0F9EWH3"/>
<accession>A0A0F9EWH3</accession>
<reference evidence="2" key="1">
    <citation type="journal article" date="2015" name="Nature">
        <title>Complex archaea that bridge the gap between prokaryotes and eukaryotes.</title>
        <authorList>
            <person name="Spang A."/>
            <person name="Saw J.H."/>
            <person name="Jorgensen S.L."/>
            <person name="Zaremba-Niedzwiedzka K."/>
            <person name="Martijn J."/>
            <person name="Lind A.E."/>
            <person name="van Eijk R."/>
            <person name="Schleper C."/>
            <person name="Guy L."/>
            <person name="Ettema T.J."/>
        </authorList>
    </citation>
    <scope>NUCLEOTIDE SEQUENCE</scope>
</reference>
<dbReference type="EMBL" id="LAZR01035191">
    <property type="protein sequence ID" value="KKL28178.1"/>
    <property type="molecule type" value="Genomic_DNA"/>
</dbReference>